<feature type="domain" description="Ubiquitin-like" evidence="2">
    <location>
        <begin position="241"/>
        <end position="319"/>
    </location>
</feature>
<dbReference type="InterPro" id="IPR054464">
    <property type="entry name" value="ULD_fung"/>
</dbReference>
<dbReference type="Pfam" id="PF22893">
    <property type="entry name" value="ULD_2"/>
    <property type="match status" value="1"/>
</dbReference>
<accession>A0A5M8PWV3</accession>
<evidence type="ECO:0000259" key="2">
    <source>
        <dbReference type="Pfam" id="PF22893"/>
    </source>
</evidence>
<gene>
    <name evidence="3" type="ORF">FRX48_02515</name>
</gene>
<dbReference type="OrthoDB" id="3045089at2759"/>
<evidence type="ECO:0000313" key="3">
    <source>
        <dbReference type="EMBL" id="KAA6414153.1"/>
    </source>
</evidence>
<reference evidence="3 4" key="1">
    <citation type="submission" date="2019-09" db="EMBL/GenBank/DDBJ databases">
        <title>The hologenome of the rock-dwelling lichen Lasallia pustulata.</title>
        <authorList>
            <person name="Greshake Tzovaras B."/>
            <person name="Segers F."/>
            <person name="Bicker A."/>
            <person name="Dal Grande F."/>
            <person name="Otte J."/>
            <person name="Hankeln T."/>
            <person name="Schmitt I."/>
            <person name="Ebersberger I."/>
        </authorList>
    </citation>
    <scope>NUCLEOTIDE SEQUENCE [LARGE SCALE GENOMIC DNA]</scope>
    <source>
        <strain evidence="3">A1-1</strain>
    </source>
</reference>
<dbReference type="Proteomes" id="UP000324767">
    <property type="component" value="Unassembled WGS sequence"/>
</dbReference>
<sequence>MSFGFSVGDFITVGKLISDIVGRLRGAEQEYQELLRELFSLQQALHHVDKLNASHGQQPAVNAIKCAALMCQHPLREFLDKVQKYEDSLGLGKSKGLFWDLEKKSKWALCKKEDVRRLRDYLSIHIGSINMMLMACGLEMLSVATTQATKDNMSVQKDLKDSQSTLLEVRDDTMAQKAMLKGNTTMLGRVFGTISGDVVPQLKALVDMASRVWQTNLQIYEIVLKWQTVAPCPDLRHTWFQDPVKLEDALGRILPIPSEYGYSKVEAIIRDQFKVGSGSQKVLDGNYELLDARNSRVISGSAWTGLIPGMSIKMAIVLEQLFIDADCCPMSHCYSQTLLTLPEGGNVCSECKVWFGIAQPRVACTFDLFRSIIIREKRDEIRPYKLEDYLGLGGRPGGEDEQIAEVKVTTNDIVKEAEESAELRTFRNVRVKHKGM</sequence>
<evidence type="ECO:0000313" key="4">
    <source>
        <dbReference type="Proteomes" id="UP000324767"/>
    </source>
</evidence>
<evidence type="ECO:0000256" key="1">
    <source>
        <dbReference type="SAM" id="Coils"/>
    </source>
</evidence>
<keyword evidence="1" id="KW-0175">Coiled coil</keyword>
<dbReference type="EMBL" id="VXIT01000003">
    <property type="protein sequence ID" value="KAA6414153.1"/>
    <property type="molecule type" value="Genomic_DNA"/>
</dbReference>
<proteinExistence type="predicted"/>
<dbReference type="PANTHER" id="PTHR38886">
    <property type="entry name" value="SESA DOMAIN-CONTAINING PROTEIN"/>
    <property type="match status" value="1"/>
</dbReference>
<protein>
    <recommendedName>
        <fullName evidence="2">Ubiquitin-like domain-containing protein</fullName>
    </recommendedName>
</protein>
<dbReference type="AlphaFoldDB" id="A0A5M8PWV3"/>
<comment type="caution">
    <text evidence="3">The sequence shown here is derived from an EMBL/GenBank/DDBJ whole genome shotgun (WGS) entry which is preliminary data.</text>
</comment>
<organism evidence="3 4">
    <name type="scientific">Lasallia pustulata</name>
    <dbReference type="NCBI Taxonomy" id="136370"/>
    <lineage>
        <taxon>Eukaryota</taxon>
        <taxon>Fungi</taxon>
        <taxon>Dikarya</taxon>
        <taxon>Ascomycota</taxon>
        <taxon>Pezizomycotina</taxon>
        <taxon>Lecanoromycetes</taxon>
        <taxon>OSLEUM clade</taxon>
        <taxon>Umbilicariomycetidae</taxon>
        <taxon>Umbilicariales</taxon>
        <taxon>Umbilicariaceae</taxon>
        <taxon>Lasallia</taxon>
    </lineage>
</organism>
<feature type="coiled-coil region" evidence="1">
    <location>
        <begin position="17"/>
        <end position="44"/>
    </location>
</feature>
<dbReference type="PANTHER" id="PTHR38886:SF1">
    <property type="entry name" value="NACHT-NTPASE AND P-LOOP NTPASES N-TERMINAL DOMAIN-CONTAINING PROTEIN"/>
    <property type="match status" value="1"/>
</dbReference>
<name>A0A5M8PWV3_9LECA</name>